<organism evidence="2 3">
    <name type="scientific">Basidiobolus ranarum</name>
    <dbReference type="NCBI Taxonomy" id="34480"/>
    <lineage>
        <taxon>Eukaryota</taxon>
        <taxon>Fungi</taxon>
        <taxon>Fungi incertae sedis</taxon>
        <taxon>Zoopagomycota</taxon>
        <taxon>Entomophthoromycotina</taxon>
        <taxon>Basidiobolomycetes</taxon>
        <taxon>Basidiobolales</taxon>
        <taxon>Basidiobolaceae</taxon>
        <taxon>Basidiobolus</taxon>
    </lineage>
</organism>
<dbReference type="PANTHER" id="PTHR43394:SF1">
    <property type="entry name" value="ATP-BINDING CASSETTE SUB-FAMILY B MEMBER 10, MITOCHONDRIAL"/>
    <property type="match status" value="1"/>
</dbReference>
<dbReference type="InterPro" id="IPR003439">
    <property type="entry name" value="ABC_transporter-like_ATP-bd"/>
</dbReference>
<sequence>FPEGLDTYVGERGVALSGGQKQRIAIARALLCDPILLILDEATSALDSENEKLVQEALDRLTCNRTVITIAHRLSTLKNSDVVICLENGQIAEMDTYEKLISHPFKKLIEGQILEV</sequence>
<feature type="domain" description="ABC transporter" evidence="1">
    <location>
        <begin position="6"/>
        <end position="44"/>
    </location>
</feature>
<proteinExistence type="predicted"/>
<reference evidence="2 3" key="1">
    <citation type="submission" date="2023-04" db="EMBL/GenBank/DDBJ databases">
        <title>Genome of Basidiobolus ranarum AG-B5.</title>
        <authorList>
            <person name="Stajich J.E."/>
            <person name="Carter-House D."/>
            <person name="Gryganskyi A."/>
        </authorList>
    </citation>
    <scope>NUCLEOTIDE SEQUENCE [LARGE SCALE GENOMIC DNA]</scope>
    <source>
        <strain evidence="2 3">AG-B5</strain>
    </source>
</reference>
<keyword evidence="2" id="KW-0067">ATP-binding</keyword>
<dbReference type="Gene3D" id="3.40.50.300">
    <property type="entry name" value="P-loop containing nucleotide triphosphate hydrolases"/>
    <property type="match status" value="1"/>
</dbReference>
<evidence type="ECO:0000313" key="3">
    <source>
        <dbReference type="Proteomes" id="UP001479436"/>
    </source>
</evidence>
<evidence type="ECO:0000313" key="2">
    <source>
        <dbReference type="EMBL" id="KAK9700840.1"/>
    </source>
</evidence>
<dbReference type="Pfam" id="PF00005">
    <property type="entry name" value="ABC_tran"/>
    <property type="match status" value="1"/>
</dbReference>
<dbReference type="GO" id="GO:0005524">
    <property type="term" value="F:ATP binding"/>
    <property type="evidence" value="ECO:0007669"/>
    <property type="project" value="UniProtKB-KW"/>
</dbReference>
<dbReference type="InterPro" id="IPR027417">
    <property type="entry name" value="P-loop_NTPase"/>
</dbReference>
<dbReference type="Proteomes" id="UP001479436">
    <property type="component" value="Unassembled WGS sequence"/>
</dbReference>
<gene>
    <name evidence="2" type="primary">ABCB10</name>
    <name evidence="2" type="ORF">K7432_012015</name>
</gene>
<protein>
    <submittedName>
        <fullName evidence="2">ATP-binding cassette sub- B member 10, mitochondrial</fullName>
    </submittedName>
</protein>
<accession>A0ABR2VTH7</accession>
<keyword evidence="3" id="KW-1185">Reference proteome</keyword>
<keyword evidence="2" id="KW-0547">Nucleotide-binding</keyword>
<dbReference type="InterPro" id="IPR039421">
    <property type="entry name" value="Type_1_exporter"/>
</dbReference>
<comment type="caution">
    <text evidence="2">The sequence shown here is derived from an EMBL/GenBank/DDBJ whole genome shotgun (WGS) entry which is preliminary data.</text>
</comment>
<dbReference type="EMBL" id="JASJQH010007870">
    <property type="protein sequence ID" value="KAK9700840.1"/>
    <property type="molecule type" value="Genomic_DNA"/>
</dbReference>
<dbReference type="PANTHER" id="PTHR43394">
    <property type="entry name" value="ATP-DEPENDENT PERMEASE MDL1, MITOCHONDRIAL"/>
    <property type="match status" value="1"/>
</dbReference>
<feature type="non-terminal residue" evidence="2">
    <location>
        <position position="1"/>
    </location>
</feature>
<evidence type="ECO:0000259" key="1">
    <source>
        <dbReference type="Pfam" id="PF00005"/>
    </source>
</evidence>
<name>A0ABR2VTH7_9FUNG</name>
<dbReference type="SUPFAM" id="SSF52540">
    <property type="entry name" value="P-loop containing nucleoside triphosphate hydrolases"/>
    <property type="match status" value="1"/>
</dbReference>